<dbReference type="EMBL" id="FNDJ01000001">
    <property type="protein sequence ID" value="SDH05288.1"/>
    <property type="molecule type" value="Genomic_DNA"/>
</dbReference>
<organism evidence="1 2">
    <name type="scientific">Nonomuraea jiangxiensis</name>
    <dbReference type="NCBI Taxonomy" id="633440"/>
    <lineage>
        <taxon>Bacteria</taxon>
        <taxon>Bacillati</taxon>
        <taxon>Actinomycetota</taxon>
        <taxon>Actinomycetes</taxon>
        <taxon>Streptosporangiales</taxon>
        <taxon>Streptosporangiaceae</taxon>
        <taxon>Nonomuraea</taxon>
    </lineage>
</organism>
<name>A0A1G7Z9A6_9ACTN</name>
<dbReference type="RefSeq" id="WP_090928337.1">
    <property type="nucleotide sequence ID" value="NZ_FNDJ01000001.1"/>
</dbReference>
<accession>A0A1G7Z9A6</accession>
<dbReference type="STRING" id="633440.SAMN05421869_101349"/>
<dbReference type="AlphaFoldDB" id="A0A1G7Z9A6"/>
<dbReference type="OrthoDB" id="5510165at2"/>
<protein>
    <recommendedName>
        <fullName evidence="3">SWIM-type domain-containing protein</fullName>
    </recommendedName>
</protein>
<keyword evidence="2" id="KW-1185">Reference proteome</keyword>
<evidence type="ECO:0000313" key="1">
    <source>
        <dbReference type="EMBL" id="SDH05288.1"/>
    </source>
</evidence>
<dbReference type="Proteomes" id="UP000199202">
    <property type="component" value="Unassembled WGS sequence"/>
</dbReference>
<evidence type="ECO:0008006" key="3">
    <source>
        <dbReference type="Google" id="ProtNLM"/>
    </source>
</evidence>
<evidence type="ECO:0000313" key="2">
    <source>
        <dbReference type="Proteomes" id="UP000199202"/>
    </source>
</evidence>
<sequence length="162" mass="17879">MDADRTAWEQRSVVRVVPPVEPRKLAKVPFVELADGRLQGVVSSGSDIERVYVSSFTGGSRELSCSTNNNRPCGGLHGQGYACKHIHQLADEAVMQYGLDRVARYLKLEVEGSSLRLKGQIARTPAAVVFSRFLRHLAYLEVADSTEPLAELHWFPAMGAVR</sequence>
<gene>
    <name evidence="1" type="ORF">SAMN05421869_101349</name>
</gene>
<reference evidence="1 2" key="1">
    <citation type="submission" date="2016-10" db="EMBL/GenBank/DDBJ databases">
        <authorList>
            <person name="de Groot N.N."/>
        </authorList>
    </citation>
    <scope>NUCLEOTIDE SEQUENCE [LARGE SCALE GENOMIC DNA]</scope>
    <source>
        <strain evidence="1 2">CGMCC 4.6533</strain>
    </source>
</reference>
<proteinExistence type="predicted"/>